<dbReference type="AlphaFoldDB" id="A0A7S3KZB3"/>
<dbReference type="InterPro" id="IPR038770">
    <property type="entry name" value="Na+/solute_symporter_sf"/>
</dbReference>
<feature type="transmembrane region" description="Helical" evidence="6">
    <location>
        <begin position="153"/>
        <end position="172"/>
    </location>
</feature>
<evidence type="ECO:0000256" key="4">
    <source>
        <dbReference type="ARBA" id="ARBA00022989"/>
    </source>
</evidence>
<evidence type="ECO:0000256" key="3">
    <source>
        <dbReference type="ARBA" id="ARBA00022692"/>
    </source>
</evidence>
<feature type="signal peptide" evidence="7">
    <location>
        <begin position="1"/>
        <end position="17"/>
    </location>
</feature>
<keyword evidence="7" id="KW-0732">Signal</keyword>
<dbReference type="InterPro" id="IPR004710">
    <property type="entry name" value="Bilac:Na_transpt"/>
</dbReference>
<evidence type="ECO:0000256" key="7">
    <source>
        <dbReference type="SAM" id="SignalP"/>
    </source>
</evidence>
<organism evidence="8">
    <name type="scientific">Amphora coffeiformis</name>
    <dbReference type="NCBI Taxonomy" id="265554"/>
    <lineage>
        <taxon>Eukaryota</taxon>
        <taxon>Sar</taxon>
        <taxon>Stramenopiles</taxon>
        <taxon>Ochrophyta</taxon>
        <taxon>Bacillariophyta</taxon>
        <taxon>Bacillariophyceae</taxon>
        <taxon>Bacillariophycidae</taxon>
        <taxon>Thalassiophysales</taxon>
        <taxon>Catenulaceae</taxon>
        <taxon>Amphora</taxon>
    </lineage>
</organism>
<feature type="transmembrane region" description="Helical" evidence="6">
    <location>
        <begin position="87"/>
        <end position="106"/>
    </location>
</feature>
<evidence type="ECO:0000256" key="5">
    <source>
        <dbReference type="ARBA" id="ARBA00023136"/>
    </source>
</evidence>
<reference evidence="8" key="1">
    <citation type="submission" date="2021-01" db="EMBL/GenBank/DDBJ databases">
        <authorList>
            <person name="Corre E."/>
            <person name="Pelletier E."/>
            <person name="Niang G."/>
            <person name="Scheremetjew M."/>
            <person name="Finn R."/>
            <person name="Kale V."/>
            <person name="Holt S."/>
            <person name="Cochrane G."/>
            <person name="Meng A."/>
            <person name="Brown T."/>
            <person name="Cohen L."/>
        </authorList>
    </citation>
    <scope>NUCLEOTIDE SEQUENCE</scope>
    <source>
        <strain evidence="8">CCMP127</strain>
    </source>
</reference>
<keyword evidence="3 6" id="KW-0812">Transmembrane</keyword>
<feature type="transmembrane region" description="Helical" evidence="6">
    <location>
        <begin position="305"/>
        <end position="324"/>
    </location>
</feature>
<proteinExistence type="inferred from homology"/>
<feature type="transmembrane region" description="Helical" evidence="6">
    <location>
        <begin position="205"/>
        <end position="226"/>
    </location>
</feature>
<comment type="subcellular location">
    <subcellularLocation>
        <location evidence="1">Membrane</location>
        <topology evidence="1">Multi-pass membrane protein</topology>
    </subcellularLocation>
</comment>
<protein>
    <submittedName>
        <fullName evidence="8">Uncharacterized protein</fullName>
    </submittedName>
</protein>
<name>A0A7S3KZB3_9STRA</name>
<evidence type="ECO:0000256" key="2">
    <source>
        <dbReference type="ARBA" id="ARBA00006528"/>
    </source>
</evidence>
<evidence type="ECO:0000313" key="8">
    <source>
        <dbReference type="EMBL" id="CAE0403298.1"/>
    </source>
</evidence>
<evidence type="ECO:0000256" key="1">
    <source>
        <dbReference type="ARBA" id="ARBA00004141"/>
    </source>
</evidence>
<dbReference type="EMBL" id="HBIM01001726">
    <property type="protein sequence ID" value="CAE0403298.1"/>
    <property type="molecule type" value="Transcribed_RNA"/>
</dbReference>
<feature type="chain" id="PRO_5030895405" evidence="7">
    <location>
        <begin position="18"/>
        <end position="403"/>
    </location>
</feature>
<dbReference type="PANTHER" id="PTHR10361">
    <property type="entry name" value="SODIUM-BILE ACID COTRANSPORTER"/>
    <property type="match status" value="1"/>
</dbReference>
<accession>A0A7S3KZB3</accession>
<comment type="similarity">
    <text evidence="2">Belongs to the bile acid:sodium symporter (BASS) (TC 2.A.28) family.</text>
</comment>
<dbReference type="GO" id="GO:0016020">
    <property type="term" value="C:membrane"/>
    <property type="evidence" value="ECO:0007669"/>
    <property type="project" value="UniProtKB-SubCell"/>
</dbReference>
<evidence type="ECO:0000256" key="6">
    <source>
        <dbReference type="SAM" id="Phobius"/>
    </source>
</evidence>
<sequence length="403" mass="42798">MKICSTLLIALLPLSAAFAPSQTRVAVKTSTPSLHSKNHVAFRAQADFVLTSTAASDEGSESSSESPEPVGDKTLAQKVFDAYTRTANVATTLFPLWTVLFTLWALKKPADFAWFTTEYFTAGLAALMLSMGITLTPNDFVQVAKEPVPTLMQFLQCYAMMPALALLLGTIFRLDPALTAGMVLVGSINGGQASNLCTYIARGNVALSVLMTTATTIGAIVMTPLLCKSLLGAVVPVDAVGIAKSTIEVVLAPIAIGMTANKLFPKFVQAILPISPVVGVVSTCLLVASAVAQVSEPIINAGLKLQFPILLLHLLGGVAGYLMPRLTGFDETTSRTMAIETSMKSSAFGFLLAKLHFGSYAARVPSAVSVVWMALTGSMLAVFWRYRPVDDTKTFNIFAKKSE</sequence>
<feature type="transmembrane region" description="Helical" evidence="6">
    <location>
        <begin position="271"/>
        <end position="293"/>
    </location>
</feature>
<gene>
    <name evidence="8" type="ORF">ACOF00016_LOCUS1508</name>
</gene>
<dbReference type="PANTHER" id="PTHR10361:SF30">
    <property type="entry name" value="SODIUM_METABOLITE COTRANSPORTER BASS6, CHLOROPLASTIC-RELATED"/>
    <property type="match status" value="1"/>
</dbReference>
<dbReference type="Gene3D" id="1.20.1530.20">
    <property type="match status" value="1"/>
</dbReference>
<keyword evidence="4 6" id="KW-1133">Transmembrane helix</keyword>
<keyword evidence="5 6" id="KW-0472">Membrane</keyword>
<feature type="transmembrane region" description="Helical" evidence="6">
    <location>
        <begin position="113"/>
        <end position="133"/>
    </location>
</feature>
<feature type="transmembrane region" description="Helical" evidence="6">
    <location>
        <begin position="368"/>
        <end position="386"/>
    </location>
</feature>
<dbReference type="InterPro" id="IPR002657">
    <property type="entry name" value="BilAc:Na_symport/Acr3"/>
</dbReference>
<dbReference type="Pfam" id="PF01758">
    <property type="entry name" value="SBF"/>
    <property type="match status" value="1"/>
</dbReference>
<feature type="transmembrane region" description="Helical" evidence="6">
    <location>
        <begin position="246"/>
        <end position="264"/>
    </location>
</feature>